<keyword evidence="2" id="KW-1185">Reference proteome</keyword>
<organism evidence="1 2">
    <name type="scientific">Pluteus cervinus</name>
    <dbReference type="NCBI Taxonomy" id="181527"/>
    <lineage>
        <taxon>Eukaryota</taxon>
        <taxon>Fungi</taxon>
        <taxon>Dikarya</taxon>
        <taxon>Basidiomycota</taxon>
        <taxon>Agaricomycotina</taxon>
        <taxon>Agaricomycetes</taxon>
        <taxon>Agaricomycetidae</taxon>
        <taxon>Agaricales</taxon>
        <taxon>Pluteineae</taxon>
        <taxon>Pluteaceae</taxon>
        <taxon>Pluteus</taxon>
    </lineage>
</organism>
<protein>
    <submittedName>
        <fullName evidence="1">Uncharacterized protein</fullName>
    </submittedName>
</protein>
<evidence type="ECO:0000313" key="1">
    <source>
        <dbReference type="EMBL" id="TFK60114.1"/>
    </source>
</evidence>
<evidence type="ECO:0000313" key="2">
    <source>
        <dbReference type="Proteomes" id="UP000308600"/>
    </source>
</evidence>
<dbReference type="Proteomes" id="UP000308600">
    <property type="component" value="Unassembled WGS sequence"/>
</dbReference>
<gene>
    <name evidence="1" type="ORF">BDN72DRAFT_850863</name>
</gene>
<dbReference type="EMBL" id="ML208829">
    <property type="protein sequence ID" value="TFK60114.1"/>
    <property type="molecule type" value="Genomic_DNA"/>
</dbReference>
<accession>A0ACD3A396</accession>
<name>A0ACD3A396_9AGAR</name>
<proteinExistence type="predicted"/>
<sequence>MPRLSTPDFDKAHQDAYSLVRLAQETELAQDYSEALDLHIRAIASLRYYISVLKAKSEERKRAKLQLRFTVERSNVLGKYLKAVAASSGSAVILVPPPLPSEASINQELLNPNSTVFLSMVERRIWANLPNPDPTSSGPLLLTPLLLPTLPVQTFHVYHEKETRLSGPGWHCFHIKDWSKSQTLYTMLCVGTWAQRFCAPVFCDMFRASQCENVCARITFDVSHRESRTWGCRMTIEGGTGTTTRSSPDRAKKGWSPRRFTFGDRRFVWHHPDRQEKDAPASSAPGPDRNAGLLSSFLRMEELYEVIAEWAVPGSKTGKMGDEVFDRPLAWGEHTMLKFGGHVCTVHLAGGLDQLFREFILASMLGPMMLGLAFKDLSKDQEPVTETYTPQDHNYYAGGGG</sequence>
<reference evidence="1 2" key="1">
    <citation type="journal article" date="2019" name="Nat. Ecol. Evol.">
        <title>Megaphylogeny resolves global patterns of mushroom evolution.</title>
        <authorList>
            <person name="Varga T."/>
            <person name="Krizsan K."/>
            <person name="Foldi C."/>
            <person name="Dima B."/>
            <person name="Sanchez-Garcia M."/>
            <person name="Sanchez-Ramirez S."/>
            <person name="Szollosi G.J."/>
            <person name="Szarkandi J.G."/>
            <person name="Papp V."/>
            <person name="Albert L."/>
            <person name="Andreopoulos W."/>
            <person name="Angelini C."/>
            <person name="Antonin V."/>
            <person name="Barry K.W."/>
            <person name="Bougher N.L."/>
            <person name="Buchanan P."/>
            <person name="Buyck B."/>
            <person name="Bense V."/>
            <person name="Catcheside P."/>
            <person name="Chovatia M."/>
            <person name="Cooper J."/>
            <person name="Damon W."/>
            <person name="Desjardin D."/>
            <person name="Finy P."/>
            <person name="Geml J."/>
            <person name="Haridas S."/>
            <person name="Hughes K."/>
            <person name="Justo A."/>
            <person name="Karasinski D."/>
            <person name="Kautmanova I."/>
            <person name="Kiss B."/>
            <person name="Kocsube S."/>
            <person name="Kotiranta H."/>
            <person name="LaButti K.M."/>
            <person name="Lechner B.E."/>
            <person name="Liimatainen K."/>
            <person name="Lipzen A."/>
            <person name="Lukacs Z."/>
            <person name="Mihaltcheva S."/>
            <person name="Morgado L.N."/>
            <person name="Niskanen T."/>
            <person name="Noordeloos M.E."/>
            <person name="Ohm R.A."/>
            <person name="Ortiz-Santana B."/>
            <person name="Ovrebo C."/>
            <person name="Racz N."/>
            <person name="Riley R."/>
            <person name="Savchenko A."/>
            <person name="Shiryaev A."/>
            <person name="Soop K."/>
            <person name="Spirin V."/>
            <person name="Szebenyi C."/>
            <person name="Tomsovsky M."/>
            <person name="Tulloss R.E."/>
            <person name="Uehling J."/>
            <person name="Grigoriev I.V."/>
            <person name="Vagvolgyi C."/>
            <person name="Papp T."/>
            <person name="Martin F.M."/>
            <person name="Miettinen O."/>
            <person name="Hibbett D.S."/>
            <person name="Nagy L.G."/>
        </authorList>
    </citation>
    <scope>NUCLEOTIDE SEQUENCE [LARGE SCALE GENOMIC DNA]</scope>
    <source>
        <strain evidence="1 2">NL-1719</strain>
    </source>
</reference>